<sequence>MHITIDDITRKLPVAVDTEELCLEIHRELKRLDVTIVVLDDDPTGTQTVHDIPVLTSWGREAIEKEFEAKTALFYLLTNSRSLGPLSASQLAEEIGLVLRNAGDKFQRKFYVISRSDSTLRGHYPYEVDMLERGLGHSGSLKIIIPAFFEGHRITVDDTHYIVEGEKLVPVSETAYAEDKTFGYKNANLKKWVEEKSNGKIRSEDVYAFNLKDLRSGGVSFVTSQLKTLKAGSTCIVNAMTKADLDVFVLGLLRSEVPFLGRTAASFVASVGAIDKKALLSRQDFNPQHKMGSLWIVGSHVPKTTSQLSHLLDNTDIKGFEVDVMKLLDEGQRDEVIRSAVYNINTYLGEGQHVVLYTSRKLIAAEDRVASLTIGNQVSEALTKIVAEIVVRPAYILSKGGITSSDIATKSLKVKRALVLGQIIPGVPVWQLGNEAKFPGISYIVYPGNVGDDQSLTTIYQQLTPLTHE</sequence>
<proteinExistence type="inferred from homology"/>
<evidence type="ECO:0000256" key="3">
    <source>
        <dbReference type="ARBA" id="ARBA00022741"/>
    </source>
</evidence>
<keyword evidence="6" id="KW-0119">Carbohydrate metabolism</keyword>
<dbReference type="EMBL" id="JAUJEB010000003">
    <property type="protein sequence ID" value="MDN5213777.1"/>
    <property type="molecule type" value="Genomic_DNA"/>
</dbReference>
<dbReference type="Proteomes" id="UP001172083">
    <property type="component" value="Unassembled WGS sequence"/>
</dbReference>
<reference evidence="9" key="1">
    <citation type="submission" date="2023-06" db="EMBL/GenBank/DDBJ databases">
        <title>Genomic of Agaribacillus aureum.</title>
        <authorList>
            <person name="Wang G."/>
        </authorList>
    </citation>
    <scope>NUCLEOTIDE SEQUENCE</scope>
    <source>
        <strain evidence="9">BMA12</strain>
    </source>
</reference>
<dbReference type="Gene3D" id="3.40.50.10840">
    <property type="entry name" value="Putative sugar-binding, N-terminal domain"/>
    <property type="match status" value="1"/>
</dbReference>
<evidence type="ECO:0000313" key="9">
    <source>
        <dbReference type="EMBL" id="MDN5213777.1"/>
    </source>
</evidence>
<feature type="domain" description="Four-carbon acid sugar kinase nucleotide binding" evidence="8">
    <location>
        <begin position="294"/>
        <end position="456"/>
    </location>
</feature>
<evidence type="ECO:0000256" key="6">
    <source>
        <dbReference type="ARBA" id="ARBA00023277"/>
    </source>
</evidence>
<protein>
    <submittedName>
        <fullName evidence="9">Four-carbon acid sugar kinase family protein</fullName>
    </submittedName>
</protein>
<gene>
    <name evidence="9" type="ORF">QQ020_17015</name>
</gene>
<comment type="caution">
    <text evidence="9">The sequence shown here is derived from an EMBL/GenBank/DDBJ whole genome shotgun (WGS) entry which is preliminary data.</text>
</comment>
<dbReference type="GO" id="GO:0016301">
    <property type="term" value="F:kinase activity"/>
    <property type="evidence" value="ECO:0007669"/>
    <property type="project" value="UniProtKB-KW"/>
</dbReference>
<keyword evidence="3" id="KW-0547">Nucleotide-binding</keyword>
<name>A0ABT8L7P4_9BACT</name>
<dbReference type="RefSeq" id="WP_346759115.1">
    <property type="nucleotide sequence ID" value="NZ_JAUJEB010000003.1"/>
</dbReference>
<keyword evidence="10" id="KW-1185">Reference proteome</keyword>
<accession>A0ABT8L7P4</accession>
<dbReference type="InterPro" id="IPR042213">
    <property type="entry name" value="NBD_C_sf"/>
</dbReference>
<dbReference type="InterPro" id="IPR031475">
    <property type="entry name" value="NBD_C"/>
</dbReference>
<keyword evidence="4 9" id="KW-0418">Kinase</keyword>
<evidence type="ECO:0000313" key="10">
    <source>
        <dbReference type="Proteomes" id="UP001172083"/>
    </source>
</evidence>
<dbReference type="InterPro" id="IPR037051">
    <property type="entry name" value="4-carb_acid_sugar_kinase_N_sf"/>
</dbReference>
<organism evidence="9 10">
    <name type="scientific">Agaribacillus aureus</name>
    <dbReference type="NCBI Taxonomy" id="3051825"/>
    <lineage>
        <taxon>Bacteria</taxon>
        <taxon>Pseudomonadati</taxon>
        <taxon>Bacteroidota</taxon>
        <taxon>Cytophagia</taxon>
        <taxon>Cytophagales</taxon>
        <taxon>Splendidivirgaceae</taxon>
        <taxon>Agaribacillus</taxon>
    </lineage>
</organism>
<evidence type="ECO:0000256" key="5">
    <source>
        <dbReference type="ARBA" id="ARBA00022840"/>
    </source>
</evidence>
<evidence type="ECO:0000259" key="8">
    <source>
        <dbReference type="Pfam" id="PF17042"/>
    </source>
</evidence>
<dbReference type="Pfam" id="PF07005">
    <property type="entry name" value="SBD_N"/>
    <property type="match status" value="1"/>
</dbReference>
<dbReference type="Pfam" id="PF17042">
    <property type="entry name" value="NBD_C"/>
    <property type="match status" value="1"/>
</dbReference>
<evidence type="ECO:0000256" key="2">
    <source>
        <dbReference type="ARBA" id="ARBA00022679"/>
    </source>
</evidence>
<feature type="domain" description="Four-carbon acid sugar kinase N-terminal" evidence="7">
    <location>
        <begin position="36"/>
        <end position="270"/>
    </location>
</feature>
<evidence type="ECO:0000259" key="7">
    <source>
        <dbReference type="Pfam" id="PF07005"/>
    </source>
</evidence>
<evidence type="ECO:0000256" key="4">
    <source>
        <dbReference type="ARBA" id="ARBA00022777"/>
    </source>
</evidence>
<dbReference type="Gene3D" id="3.40.980.20">
    <property type="entry name" value="Four-carbon acid sugar kinase, nucleotide binding domain"/>
    <property type="match status" value="1"/>
</dbReference>
<keyword evidence="2" id="KW-0808">Transferase</keyword>
<comment type="similarity">
    <text evidence="1">Belongs to the four-carbon acid sugar kinase family.</text>
</comment>
<keyword evidence="5" id="KW-0067">ATP-binding</keyword>
<dbReference type="InterPro" id="IPR010737">
    <property type="entry name" value="4-carb_acid_sugar_kinase_N"/>
</dbReference>
<evidence type="ECO:0000256" key="1">
    <source>
        <dbReference type="ARBA" id="ARBA00005715"/>
    </source>
</evidence>
<dbReference type="SUPFAM" id="SSF142764">
    <property type="entry name" value="YgbK-like"/>
    <property type="match status" value="1"/>
</dbReference>